<dbReference type="InterPro" id="IPR023393">
    <property type="entry name" value="START-like_dom_sf"/>
</dbReference>
<evidence type="ECO:0000313" key="5">
    <source>
        <dbReference type="Proteomes" id="UP000183760"/>
    </source>
</evidence>
<evidence type="ECO:0000256" key="1">
    <source>
        <dbReference type="ARBA" id="ARBA00006817"/>
    </source>
</evidence>
<name>A0A511SZE2_MYXFU</name>
<dbReference type="Proteomes" id="UP000183760">
    <property type="component" value="Unassembled WGS sequence"/>
</dbReference>
<sequence>MAEHGVVTEPQTVRLERVLPGPLERVWTFLTDPELRGKWLAGGDMELREGGSVELRFQHSNLSHEPVPQRYQVMRDGHRHTGRVLRCEPPHVLSYTWAEQTGAPSEVTFELSARGPDVLLVVTHRRLVTREDRVSVASGWDTHLGILEDRLRGQTPRGFWSTHARLEAEYEERFPRD</sequence>
<gene>
    <name evidence="3" type="ORF">MFU01_23030</name>
    <name evidence="4" type="ORF">SAMN05443572_104111</name>
</gene>
<proteinExistence type="inferred from homology"/>
<reference evidence="4 5" key="1">
    <citation type="submission" date="2016-10" db="EMBL/GenBank/DDBJ databases">
        <authorList>
            <person name="Varghese N."/>
            <person name="Submissions S."/>
        </authorList>
    </citation>
    <scope>NUCLEOTIDE SEQUENCE [LARGE SCALE GENOMIC DNA]</scope>
    <source>
        <strain evidence="4 5">DSM 16525</strain>
    </source>
</reference>
<dbReference type="Proteomes" id="UP000321514">
    <property type="component" value="Unassembled WGS sequence"/>
</dbReference>
<evidence type="ECO:0000259" key="2">
    <source>
        <dbReference type="Pfam" id="PF08327"/>
    </source>
</evidence>
<dbReference type="Pfam" id="PF08327">
    <property type="entry name" value="AHSA1"/>
    <property type="match status" value="1"/>
</dbReference>
<dbReference type="AlphaFoldDB" id="A0A511SZE2"/>
<evidence type="ECO:0000313" key="6">
    <source>
        <dbReference type="Proteomes" id="UP000321514"/>
    </source>
</evidence>
<dbReference type="CDD" id="cd08899">
    <property type="entry name" value="SRPBCC_CalC_Aha1-like_6"/>
    <property type="match status" value="1"/>
</dbReference>
<dbReference type="STRING" id="1334629.MFUL124B02_37020"/>
<comment type="caution">
    <text evidence="3">The sequence shown here is derived from an EMBL/GenBank/DDBJ whole genome shotgun (WGS) entry which is preliminary data.</text>
</comment>
<reference evidence="3 6" key="2">
    <citation type="submission" date="2019-07" db="EMBL/GenBank/DDBJ databases">
        <title>Whole genome shotgun sequence of Myxococcus fulvus NBRC 100333.</title>
        <authorList>
            <person name="Hosoyama A."/>
            <person name="Uohara A."/>
            <person name="Ohji S."/>
            <person name="Ichikawa N."/>
        </authorList>
    </citation>
    <scope>NUCLEOTIDE SEQUENCE [LARGE SCALE GENOMIC DNA]</scope>
    <source>
        <strain evidence="3 6">NBRC 100333</strain>
    </source>
</reference>
<dbReference type="OrthoDB" id="9800600at2"/>
<dbReference type="EMBL" id="BJXR01000023">
    <property type="protein sequence ID" value="GEN07266.1"/>
    <property type="molecule type" value="Genomic_DNA"/>
</dbReference>
<organism evidence="3 6">
    <name type="scientific">Myxococcus fulvus</name>
    <dbReference type="NCBI Taxonomy" id="33"/>
    <lineage>
        <taxon>Bacteria</taxon>
        <taxon>Pseudomonadati</taxon>
        <taxon>Myxococcota</taxon>
        <taxon>Myxococcia</taxon>
        <taxon>Myxococcales</taxon>
        <taxon>Cystobacterineae</taxon>
        <taxon>Myxococcaceae</taxon>
        <taxon>Myxococcus</taxon>
    </lineage>
</organism>
<dbReference type="EMBL" id="FOIB01000004">
    <property type="protein sequence ID" value="SET96736.1"/>
    <property type="molecule type" value="Genomic_DNA"/>
</dbReference>
<dbReference type="InterPro" id="IPR013538">
    <property type="entry name" value="ASHA1/2-like_C"/>
</dbReference>
<dbReference type="RefSeq" id="WP_074953224.1">
    <property type="nucleotide sequence ID" value="NZ_BJXR01000023.1"/>
</dbReference>
<dbReference type="Gene3D" id="3.30.530.20">
    <property type="match status" value="1"/>
</dbReference>
<evidence type="ECO:0000313" key="3">
    <source>
        <dbReference type="EMBL" id="GEN07266.1"/>
    </source>
</evidence>
<comment type="similarity">
    <text evidence="1">Belongs to the AHA1 family.</text>
</comment>
<feature type="domain" description="Activator of Hsp90 ATPase homologue 1/2-like C-terminal" evidence="2">
    <location>
        <begin position="22"/>
        <end position="150"/>
    </location>
</feature>
<keyword evidence="5" id="KW-1185">Reference proteome</keyword>
<protein>
    <submittedName>
        <fullName evidence="4">Uncharacterized conserved protein YndB, AHSA1/START domain</fullName>
    </submittedName>
</protein>
<dbReference type="SUPFAM" id="SSF55961">
    <property type="entry name" value="Bet v1-like"/>
    <property type="match status" value="1"/>
</dbReference>
<evidence type="ECO:0000313" key="4">
    <source>
        <dbReference type="EMBL" id="SET96736.1"/>
    </source>
</evidence>
<accession>A0A511SZE2</accession>